<evidence type="ECO:0000259" key="8">
    <source>
        <dbReference type="Pfam" id="PF16901"/>
    </source>
</evidence>
<dbReference type="Pfam" id="PF16901">
    <property type="entry name" value="DAO_C"/>
    <property type="match status" value="1"/>
</dbReference>
<organism evidence="9 12">
    <name type="scientific">Methylopila capsulata</name>
    <dbReference type="NCBI Taxonomy" id="61654"/>
    <lineage>
        <taxon>Bacteria</taxon>
        <taxon>Pseudomonadati</taxon>
        <taxon>Pseudomonadota</taxon>
        <taxon>Alphaproteobacteria</taxon>
        <taxon>Hyphomicrobiales</taxon>
        <taxon>Methylopilaceae</taxon>
        <taxon>Methylopila</taxon>
    </lineage>
</organism>
<dbReference type="GO" id="GO:0009331">
    <property type="term" value="C:glycerol-3-phosphate dehydrogenase (FAD) complex"/>
    <property type="evidence" value="ECO:0007669"/>
    <property type="project" value="UniProtKB-UniRule"/>
</dbReference>
<dbReference type="PROSITE" id="PS00978">
    <property type="entry name" value="FAD_G3PDH_2"/>
    <property type="match status" value="1"/>
</dbReference>
<comment type="similarity">
    <text evidence="2 6">Belongs to the FAD-dependent glycerol-3-phosphate dehydrogenase family.</text>
</comment>
<sequence length="504" mass="54276">MIPAAGVFDLAIVGGGINGCGLARDAAGRGLRVHLSEAGDLGGATSSASTKLVHGGLRYLETFQVRLVREALAEREVLLGLAPHLVRPMSFVLPHHPGLRSWWLLRFGLFLYDRLGGRTTLPASRALDLAHTSEGAALKPYFRRALEYVDCRVDDSRLVVLNAVDARARGATIAPRTEVVAAARHDGLWRLTLRDRAGQREIAARALINAAGPWVAAMAGRIAGGGAEPPVRLVRGSHIVTRRLFEGDRAFVFQHRDGRVVFAIPYEQDFTLIGTTDCDHDGEPAAAVATAEEVRYLCDAVSAYFAAPVQPADVVWSFAGVRPLRDEGRDAAQKTSRDYALELDAGQGRPPLLTVIGGKLTTYRKLAEAALARLAAPLGLTAPAWTAAAPLPGGDFRGHTMATLVDELTRACPFLAPTTAQRLVRLYGGEALAIFSDATTIEDLGEDFGAGLTEREARHLFAAEWARTAEDVLWRRTKLGLRFSALQTERLAAFMDTLSENGPA</sequence>
<comment type="caution">
    <text evidence="9">The sequence shown here is derived from an EMBL/GenBank/DDBJ whole genome shotgun (WGS) entry which is preliminary data.</text>
</comment>
<dbReference type="PROSITE" id="PS00977">
    <property type="entry name" value="FAD_G3PDH_1"/>
    <property type="match status" value="1"/>
</dbReference>
<keyword evidence="3 6" id="KW-0285">Flavoprotein</keyword>
<keyword evidence="5 6" id="KW-0560">Oxidoreductase</keyword>
<evidence type="ECO:0000256" key="5">
    <source>
        <dbReference type="ARBA" id="ARBA00023002"/>
    </source>
</evidence>
<evidence type="ECO:0000259" key="7">
    <source>
        <dbReference type="Pfam" id="PF01266"/>
    </source>
</evidence>
<dbReference type="InterPro" id="IPR036188">
    <property type="entry name" value="FAD/NAD-bd_sf"/>
</dbReference>
<keyword evidence="4" id="KW-0274">FAD</keyword>
<dbReference type="Pfam" id="PF01266">
    <property type="entry name" value="DAO"/>
    <property type="match status" value="1"/>
</dbReference>
<reference evidence="9" key="3">
    <citation type="submission" date="2023-01" db="EMBL/GenBank/DDBJ databases">
        <authorList>
            <person name="Sun Q."/>
            <person name="Evtushenko L."/>
        </authorList>
    </citation>
    <scope>NUCLEOTIDE SEQUENCE</scope>
    <source>
        <strain evidence="9">VKM B-1606</strain>
    </source>
</reference>
<dbReference type="Gene3D" id="6.10.250.1890">
    <property type="match status" value="1"/>
</dbReference>
<evidence type="ECO:0000256" key="3">
    <source>
        <dbReference type="ARBA" id="ARBA00022630"/>
    </source>
</evidence>
<proteinExistence type="inferred from homology"/>
<dbReference type="Gene3D" id="3.50.50.60">
    <property type="entry name" value="FAD/NAD(P)-binding domain"/>
    <property type="match status" value="1"/>
</dbReference>
<dbReference type="GO" id="GO:0004368">
    <property type="term" value="F:glycerol-3-phosphate dehydrogenase (quinone) activity"/>
    <property type="evidence" value="ECO:0007669"/>
    <property type="project" value="UniProtKB-EC"/>
</dbReference>
<dbReference type="InterPro" id="IPR031656">
    <property type="entry name" value="DAO_C"/>
</dbReference>
<dbReference type="PANTHER" id="PTHR11985:SF15">
    <property type="entry name" value="GLYCEROL-3-PHOSPHATE DEHYDROGENASE, MITOCHONDRIAL"/>
    <property type="match status" value="1"/>
</dbReference>
<protein>
    <recommendedName>
        <fullName evidence="6">Glycerol-3-phosphate dehydrogenase</fullName>
        <ecNumber evidence="6">1.1.5.3</ecNumber>
    </recommendedName>
</protein>
<dbReference type="AlphaFoldDB" id="A0A9W6MT92"/>
<dbReference type="Proteomes" id="UP001143400">
    <property type="component" value="Unassembled WGS sequence"/>
</dbReference>
<dbReference type="EMBL" id="BSFF01000003">
    <property type="protein sequence ID" value="GLK56846.1"/>
    <property type="molecule type" value="Genomic_DNA"/>
</dbReference>
<feature type="domain" description="Alpha-glycerophosphate oxidase C-terminal" evidence="8">
    <location>
        <begin position="386"/>
        <end position="488"/>
    </location>
</feature>
<dbReference type="GO" id="GO:0046168">
    <property type="term" value="P:glycerol-3-phosphate catabolic process"/>
    <property type="evidence" value="ECO:0007669"/>
    <property type="project" value="TreeGrafter"/>
</dbReference>
<dbReference type="NCBIfam" id="NF008899">
    <property type="entry name" value="PRK12266.1"/>
    <property type="match status" value="1"/>
</dbReference>
<evidence type="ECO:0000313" key="11">
    <source>
        <dbReference type="Proteomes" id="UP000758856"/>
    </source>
</evidence>
<evidence type="ECO:0000256" key="4">
    <source>
        <dbReference type="ARBA" id="ARBA00022827"/>
    </source>
</evidence>
<name>A0A9W6MT92_9HYPH</name>
<dbReference type="InterPro" id="IPR038299">
    <property type="entry name" value="DAO_C_sf"/>
</dbReference>
<evidence type="ECO:0000256" key="2">
    <source>
        <dbReference type="ARBA" id="ARBA00007330"/>
    </source>
</evidence>
<dbReference type="Proteomes" id="UP000758856">
    <property type="component" value="Unassembled WGS sequence"/>
</dbReference>
<evidence type="ECO:0000313" key="10">
    <source>
        <dbReference type="EMBL" id="MBM7852638.1"/>
    </source>
</evidence>
<accession>A0A9W6MT92</accession>
<gene>
    <name evidence="9" type="primary">glpD</name>
    <name evidence="9" type="ORF">GCM10008170_28650</name>
    <name evidence="10" type="ORF">JOD31_002880</name>
</gene>
<dbReference type="EMBL" id="JAFBCY010000003">
    <property type="protein sequence ID" value="MBM7852638.1"/>
    <property type="molecule type" value="Genomic_DNA"/>
</dbReference>
<dbReference type="PRINTS" id="PR01001">
    <property type="entry name" value="FADG3PDH"/>
</dbReference>
<comment type="cofactor">
    <cofactor evidence="1 6">
        <name>FAD</name>
        <dbReference type="ChEBI" id="CHEBI:57692"/>
    </cofactor>
</comment>
<dbReference type="NCBIfam" id="NF009906">
    <property type="entry name" value="PRK13369.1"/>
    <property type="match status" value="1"/>
</dbReference>
<dbReference type="EC" id="1.1.5.3" evidence="6"/>
<reference evidence="9" key="1">
    <citation type="journal article" date="2014" name="Int. J. Syst. Evol. Microbiol.">
        <title>Complete genome sequence of Corynebacterium casei LMG S-19264T (=DSM 44701T), isolated from a smear-ripened cheese.</title>
        <authorList>
            <consortium name="US DOE Joint Genome Institute (JGI-PGF)"/>
            <person name="Walter F."/>
            <person name="Albersmeier A."/>
            <person name="Kalinowski J."/>
            <person name="Ruckert C."/>
        </authorList>
    </citation>
    <scope>NUCLEOTIDE SEQUENCE</scope>
    <source>
        <strain evidence="9">VKM B-1606</strain>
    </source>
</reference>
<dbReference type="Gene3D" id="1.10.8.870">
    <property type="entry name" value="Alpha-glycerophosphate oxidase, cap domain"/>
    <property type="match status" value="1"/>
</dbReference>
<dbReference type="SUPFAM" id="SSF51905">
    <property type="entry name" value="FAD/NAD(P)-binding domain"/>
    <property type="match status" value="1"/>
</dbReference>
<dbReference type="Gene3D" id="3.30.9.10">
    <property type="entry name" value="D-Amino Acid Oxidase, subunit A, domain 2"/>
    <property type="match status" value="1"/>
</dbReference>
<evidence type="ECO:0000256" key="1">
    <source>
        <dbReference type="ARBA" id="ARBA00001974"/>
    </source>
</evidence>
<feature type="domain" description="FAD dependent oxidoreductase" evidence="7">
    <location>
        <begin position="9"/>
        <end position="364"/>
    </location>
</feature>
<reference evidence="10 11" key="2">
    <citation type="submission" date="2021-01" db="EMBL/GenBank/DDBJ databases">
        <title>Genomic Encyclopedia of Type Strains, Phase IV (KMG-IV): sequencing the most valuable type-strain genomes for metagenomic binning, comparative biology and taxonomic classification.</title>
        <authorList>
            <person name="Goeker M."/>
        </authorList>
    </citation>
    <scope>NUCLEOTIDE SEQUENCE [LARGE SCALE GENOMIC DNA]</scope>
    <source>
        <strain evidence="10 11">DSM 6130</strain>
    </source>
</reference>
<dbReference type="InterPro" id="IPR000447">
    <property type="entry name" value="G3P_DH_FAD-dep"/>
</dbReference>
<evidence type="ECO:0000313" key="9">
    <source>
        <dbReference type="EMBL" id="GLK56846.1"/>
    </source>
</evidence>
<evidence type="ECO:0000313" key="12">
    <source>
        <dbReference type="Proteomes" id="UP001143400"/>
    </source>
</evidence>
<keyword evidence="11" id="KW-1185">Reference proteome</keyword>
<evidence type="ECO:0000256" key="6">
    <source>
        <dbReference type="RuleBase" id="RU361217"/>
    </source>
</evidence>
<dbReference type="InterPro" id="IPR006076">
    <property type="entry name" value="FAD-dep_OxRdtase"/>
</dbReference>
<dbReference type="RefSeq" id="WP_204951073.1">
    <property type="nucleotide sequence ID" value="NZ_BSFF01000003.1"/>
</dbReference>
<dbReference type="PANTHER" id="PTHR11985">
    <property type="entry name" value="GLYCEROL-3-PHOSPHATE DEHYDROGENASE"/>
    <property type="match status" value="1"/>
</dbReference>
<comment type="catalytic activity">
    <reaction evidence="6">
        <text>a quinone + sn-glycerol 3-phosphate = dihydroxyacetone phosphate + a quinol</text>
        <dbReference type="Rhea" id="RHEA:18977"/>
        <dbReference type="ChEBI" id="CHEBI:24646"/>
        <dbReference type="ChEBI" id="CHEBI:57597"/>
        <dbReference type="ChEBI" id="CHEBI:57642"/>
        <dbReference type="ChEBI" id="CHEBI:132124"/>
        <dbReference type="EC" id="1.1.5.3"/>
    </reaction>
</comment>